<organism evidence="1">
    <name type="scientific">Solanum chacoense</name>
    <name type="common">Chaco potato</name>
    <dbReference type="NCBI Taxonomy" id="4108"/>
    <lineage>
        <taxon>Eukaryota</taxon>
        <taxon>Viridiplantae</taxon>
        <taxon>Streptophyta</taxon>
        <taxon>Embryophyta</taxon>
        <taxon>Tracheophyta</taxon>
        <taxon>Spermatophyta</taxon>
        <taxon>Magnoliopsida</taxon>
        <taxon>eudicotyledons</taxon>
        <taxon>Gunneridae</taxon>
        <taxon>Pentapetalae</taxon>
        <taxon>asterids</taxon>
        <taxon>lamiids</taxon>
        <taxon>Solanales</taxon>
        <taxon>Solanaceae</taxon>
        <taxon>Solanoideae</taxon>
        <taxon>Solaneae</taxon>
        <taxon>Solanum</taxon>
    </lineage>
</organism>
<dbReference type="AlphaFoldDB" id="A0A0V0GUE4"/>
<accession>A0A0V0GUE4</accession>
<proteinExistence type="predicted"/>
<dbReference type="EMBL" id="GEDG01030799">
    <property type="protein sequence ID" value="JAP11729.1"/>
    <property type="molecule type" value="Transcribed_RNA"/>
</dbReference>
<name>A0A0V0GUE4_SOLCH</name>
<protein>
    <submittedName>
        <fullName evidence="1">Putative ovule protein</fullName>
    </submittedName>
</protein>
<reference evidence="1" key="1">
    <citation type="submission" date="2015-12" db="EMBL/GenBank/DDBJ databases">
        <title>Gene expression during late stages of embryo sac development: a critical building block for successful pollen-pistil interactions.</title>
        <authorList>
            <person name="Liu Y."/>
            <person name="Joly V."/>
            <person name="Sabar M."/>
            <person name="Matton D.P."/>
        </authorList>
    </citation>
    <scope>NUCLEOTIDE SEQUENCE</scope>
</reference>
<evidence type="ECO:0000313" key="1">
    <source>
        <dbReference type="EMBL" id="JAP11729.1"/>
    </source>
</evidence>
<sequence length="76" mass="8695">MHTAGVPAPQILAVSQLWANFFLCFSDLSCSDSSLLVPHPCDTTWVWVWEWDPCPIWSTNFGCFDQNRWGKSGQFK</sequence>